<gene>
    <name evidence="1" type="ORF">ACCUM_2608</name>
</gene>
<evidence type="ECO:0000313" key="2">
    <source>
        <dbReference type="Proteomes" id="UP000306324"/>
    </source>
</evidence>
<comment type="caution">
    <text evidence="1">The sequence shown here is derived from an EMBL/GenBank/DDBJ whole genome shotgun (WGS) entry which is preliminary data.</text>
</comment>
<proteinExistence type="predicted"/>
<protein>
    <submittedName>
        <fullName evidence="1">Uncharacterized protein</fullName>
    </submittedName>
</protein>
<reference evidence="1 2" key="1">
    <citation type="submission" date="2019-04" db="EMBL/GenBank/DDBJ databases">
        <title>A novel phosphate-accumulating bacterium identified in bioreactor for phosphate removal from wastewater.</title>
        <authorList>
            <person name="Kotlyarov R.Y."/>
            <person name="Beletsky A.V."/>
            <person name="Kallistova A.Y."/>
            <person name="Dorofeev A.G."/>
            <person name="Nikolaev Y.Y."/>
            <person name="Pimenov N.V."/>
            <person name="Ravin N.V."/>
            <person name="Mardanov A.V."/>
        </authorList>
    </citation>
    <scope>NUCLEOTIDE SEQUENCE [LARGE SCALE GENOMIC DNA]</scope>
    <source>
        <strain evidence="1 2">Bin19</strain>
    </source>
</reference>
<dbReference type="AlphaFoldDB" id="A0A5S4EQY6"/>
<evidence type="ECO:0000313" key="1">
    <source>
        <dbReference type="EMBL" id="TMQ77890.1"/>
    </source>
</evidence>
<keyword evidence="2" id="KW-1185">Reference proteome</keyword>
<organism evidence="1 2">
    <name type="scientific">Candidatus Accumulibacter phosphatis</name>
    <dbReference type="NCBI Taxonomy" id="327160"/>
    <lineage>
        <taxon>Bacteria</taxon>
        <taxon>Pseudomonadati</taxon>
        <taxon>Pseudomonadota</taxon>
        <taxon>Betaproteobacteria</taxon>
        <taxon>Candidatus Accumulibacter</taxon>
    </lineage>
</organism>
<accession>A0A5S4EQY6</accession>
<name>A0A5S4EQY6_9PROT</name>
<dbReference type="EMBL" id="SWAD01000016">
    <property type="protein sequence ID" value="TMQ77890.1"/>
    <property type="molecule type" value="Genomic_DNA"/>
</dbReference>
<dbReference type="Proteomes" id="UP000306324">
    <property type="component" value="Unassembled WGS sequence"/>
</dbReference>
<sequence>MHRFATIPGLTHSDSEPQERHCGQVIPFFSFRQAFGLMMSPARDELADRQRAIRRVGACIVNGRKRRPDRRRDLRVICQ</sequence>